<dbReference type="AlphaFoldDB" id="A0A7I8VVF4"/>
<feature type="compositionally biased region" description="Acidic residues" evidence="5">
    <location>
        <begin position="372"/>
        <end position="403"/>
    </location>
</feature>
<evidence type="ECO:0000256" key="4">
    <source>
        <dbReference type="ARBA" id="ARBA00023242"/>
    </source>
</evidence>
<feature type="region of interest" description="Disordered" evidence="5">
    <location>
        <begin position="333"/>
        <end position="454"/>
    </location>
</feature>
<dbReference type="Pfam" id="PF03985">
    <property type="entry name" value="Paf1"/>
    <property type="match status" value="1"/>
</dbReference>
<evidence type="ECO:0000256" key="2">
    <source>
        <dbReference type="ARBA" id="ARBA00007560"/>
    </source>
</evidence>
<keyword evidence="4" id="KW-0539">Nucleus</keyword>
<comment type="similarity">
    <text evidence="2">Belongs to the PAF1 family.</text>
</comment>
<dbReference type="GO" id="GO:0003682">
    <property type="term" value="F:chromatin binding"/>
    <property type="evidence" value="ECO:0007669"/>
    <property type="project" value="TreeGrafter"/>
</dbReference>
<dbReference type="GO" id="GO:0000993">
    <property type="term" value="F:RNA polymerase II complex binding"/>
    <property type="evidence" value="ECO:0007669"/>
    <property type="project" value="TreeGrafter"/>
</dbReference>
<organism evidence="6 7">
    <name type="scientific">Dimorphilus gyrociliatus</name>
    <dbReference type="NCBI Taxonomy" id="2664684"/>
    <lineage>
        <taxon>Eukaryota</taxon>
        <taxon>Metazoa</taxon>
        <taxon>Spiralia</taxon>
        <taxon>Lophotrochozoa</taxon>
        <taxon>Annelida</taxon>
        <taxon>Polychaeta</taxon>
        <taxon>Polychaeta incertae sedis</taxon>
        <taxon>Dinophilidae</taxon>
        <taxon>Dimorphilus</taxon>
    </lineage>
</organism>
<protein>
    <recommendedName>
        <fullName evidence="3">RNA polymerase II-associated factor 1 homolog</fullName>
    </recommendedName>
</protein>
<feature type="compositionally biased region" description="Low complexity" evidence="5">
    <location>
        <begin position="426"/>
        <end position="448"/>
    </location>
</feature>
<feature type="compositionally biased region" description="Basic and acidic residues" evidence="5">
    <location>
        <begin position="9"/>
        <end position="20"/>
    </location>
</feature>
<dbReference type="EMBL" id="CAJFCJ010000011">
    <property type="protein sequence ID" value="CAD5119701.1"/>
    <property type="molecule type" value="Genomic_DNA"/>
</dbReference>
<proteinExistence type="inferred from homology"/>
<evidence type="ECO:0000256" key="3">
    <source>
        <dbReference type="ARBA" id="ARBA00020462"/>
    </source>
</evidence>
<dbReference type="PANTHER" id="PTHR23188:SF12">
    <property type="entry name" value="RNA POLYMERASE II-ASSOCIATED FACTOR 1 HOMOLOG"/>
    <property type="match status" value="1"/>
</dbReference>
<gene>
    <name evidence="6" type="ORF">DGYR_LOCUS7896</name>
</gene>
<dbReference type="GO" id="GO:0006368">
    <property type="term" value="P:transcription elongation by RNA polymerase II"/>
    <property type="evidence" value="ECO:0007669"/>
    <property type="project" value="InterPro"/>
</dbReference>
<evidence type="ECO:0000313" key="6">
    <source>
        <dbReference type="EMBL" id="CAD5119701.1"/>
    </source>
</evidence>
<evidence type="ECO:0000256" key="5">
    <source>
        <dbReference type="SAM" id="MobiDB-lite"/>
    </source>
</evidence>
<evidence type="ECO:0000313" key="7">
    <source>
        <dbReference type="Proteomes" id="UP000549394"/>
    </source>
</evidence>
<dbReference type="InterPro" id="IPR007133">
    <property type="entry name" value="RNA_pol_II-assoc_Paf1"/>
</dbReference>
<dbReference type="OrthoDB" id="10260285at2759"/>
<comment type="subcellular location">
    <subcellularLocation>
        <location evidence="1">Nucleus</location>
    </subcellularLocation>
</comment>
<comment type="caution">
    <text evidence="6">The sequence shown here is derived from an EMBL/GenBank/DDBJ whole genome shotgun (WGS) entry which is preliminary data.</text>
</comment>
<dbReference type="PANTHER" id="PTHR23188">
    <property type="entry name" value="RNA POLYMERASE II-ASSOCIATED FACTOR 1 HOMOLOG"/>
    <property type="match status" value="1"/>
</dbReference>
<evidence type="ECO:0000256" key="1">
    <source>
        <dbReference type="ARBA" id="ARBA00004123"/>
    </source>
</evidence>
<dbReference type="Proteomes" id="UP000549394">
    <property type="component" value="Unassembled WGS sequence"/>
</dbReference>
<keyword evidence="7" id="KW-1185">Reference proteome</keyword>
<dbReference type="GO" id="GO:0016593">
    <property type="term" value="C:Cdc73/Paf1 complex"/>
    <property type="evidence" value="ECO:0007669"/>
    <property type="project" value="InterPro"/>
</dbReference>
<name>A0A7I8VVF4_9ANNE</name>
<accession>A0A7I8VVF4</accession>
<feature type="region of interest" description="Disordered" evidence="5">
    <location>
        <begin position="1"/>
        <end position="20"/>
    </location>
</feature>
<reference evidence="6 7" key="1">
    <citation type="submission" date="2020-08" db="EMBL/GenBank/DDBJ databases">
        <authorList>
            <person name="Hejnol A."/>
        </authorList>
    </citation>
    <scope>NUCLEOTIDE SEQUENCE [LARGE SCALE GENOMIC DNA]</scope>
</reference>
<sequence length="454" mass="52206">MAPTVQSAQRDDPRRRTGEKRSDLVCRIKYNNKAPDIPFDPKFLVYPIDRNHFVHYKPTSLERTHKSELLTEPDLGMNIDLINPDAYNPPLTGGILDPEDEQLLEEELITAQDAKRSQRHNRNVSWLRKTEYISTEYNRFVQKSGHEARVGHNVKQYLAEENLYKDKEEQIKAIEKTFNAAQAPITEHYSKKGVHPVSILPVYPDFDMWKYPCAQVIFDTDPAIKQAGTSNQLESDEMSNAMIRGMVDAETGEHFVAYFLPTEETCRKRKIDNENGVDYDPEEEYDYGLIREYNWTVKNKMTKGYEETYFFVMREDGVYYNELETRVRLSKRRKIGPSAQQTCKSRLIVKHRPPNDNEIEAQDNRLQMLEPPVEEEEEAEEPNDEDAEPEEEEEREIEGDNDAENDRISQRSPNSPQSESSEKSGPKSPASSSQSGSGSESGSESDSSSSEDND</sequence>